<accession>A0A7X0Y505</accession>
<evidence type="ECO:0000256" key="1">
    <source>
        <dbReference type="SAM" id="SignalP"/>
    </source>
</evidence>
<dbReference type="Proteomes" id="UP000535908">
    <property type="component" value="Unassembled WGS sequence"/>
</dbReference>
<feature type="domain" description="Peptidase M60" evidence="2">
    <location>
        <begin position="52"/>
        <end position="352"/>
    </location>
</feature>
<evidence type="ECO:0000313" key="4">
    <source>
        <dbReference type="Proteomes" id="UP000535908"/>
    </source>
</evidence>
<dbReference type="PROSITE" id="PS51723">
    <property type="entry name" value="PEPTIDASE_M60"/>
    <property type="match status" value="1"/>
</dbReference>
<dbReference type="Pfam" id="PF03272">
    <property type="entry name" value="Mucin_bdg"/>
    <property type="match status" value="2"/>
</dbReference>
<dbReference type="InterPro" id="IPR041498">
    <property type="entry name" value="Big_6"/>
</dbReference>
<dbReference type="InterPro" id="IPR013783">
    <property type="entry name" value="Ig-like_fold"/>
</dbReference>
<dbReference type="Pfam" id="PF17936">
    <property type="entry name" value="Big_6"/>
    <property type="match status" value="4"/>
</dbReference>
<organism evidence="3 4">
    <name type="scientific">Listeria grandensis</name>
    <dbReference type="NCBI Taxonomy" id="1494963"/>
    <lineage>
        <taxon>Bacteria</taxon>
        <taxon>Bacillati</taxon>
        <taxon>Bacillota</taxon>
        <taxon>Bacilli</taxon>
        <taxon>Bacillales</taxon>
        <taxon>Listeriaceae</taxon>
        <taxon>Listeria</taxon>
    </lineage>
</organism>
<sequence>MKKLLLTFFIACIFLGLGATKIHAEEIHTKEVFSLPPQNWIFNSGMSKGRYHDRQDFGFILSPNTVLKVRQVNPSFKEDVAIRLLADADAVEPVVNVGSEWTTISSTVATVPFATTPYATVNPKLEYVVESSQSQKPLPIYNYGDSEKQFFSTWDKDDCEYGLIKSKDFQLLVPKEGKEIARYTTSFPSLDRMIDYYEKVFAFYNKTAGFDDSLPTNKPGKNRYFLKARKDGSPGILAYYSANWTAHISPSGSLWFGKTWGPLHEIGHGYQSNLDGKGMYTGEVFNNLFAALFQYQDIGKKEADSTGWLFSGNKAKADADLYQKIVKNPGTYESVSTREKALLHLSMMQKAGTEAFTKMYQGHRLEANQPGYNAASYFLPNELNRYYSEYSGYDFTPVLERWGYEMPAKQVSINRSRGYQAVASLADVVPESHLLPARALIDPKTVYNSSFEMVTNQEIAPLGLSGALTVQLNTADVEHLKGTKILLKDGKKIVQEQMIKGQAITFSHVPNGIYTVEFLGNAMAPYEVPQYYAYVKEAQNELTIPALQRIAPTNLVNQKIVMKGLGDKEVGYIQTDVGKHQVTVSTIANPHYYFGTSVYLGIKITNAKGEIVYEKEATGVNAVAETKVLPFEAGDKVEIYHAEPSRLMSTEPIIVSSNKTNVLTMTKWGLRNEQLQNDPEQDLLRKIDAEGTRIMGDEALKSVPFIHSAEKKNLELAIHLLNEPLKGEYLEKYAPILSSTLHYGDTFNFTFKRTDATSFATMQVDLQKKQATVDTKAGKPNLSFPEKYASILIQSDTGIKKYERNYSGTTTYTASQKTVNLTIGDYVTVYHEAGDKQLSIINQDSQIALRTTNKEITYQVTSEGLRHVQKADVPPLKLARPNITGTIHIGDKTLSGTATPGIDVDVLIQNQVVATVSADEVGQWEANVPALLVDQVVYTKTTFDGQMVEGVHYIVTPEKPTITSMLKAGETKVAGTASPGERVGITINGNSVSTVTASATGQWTDTVSALVSGQKVQAEVIAGTQRVESDVYIVALKKPSITSTLTTKEKTRIVGQAVPGAKAEISLQNKVIATTVANQEGQVTVTIPALSAGQVIRLQATFSTDIQESDDFVVAPEKPEITSSLVGKATTVTGTTSPNASVTMLIQGQVVTTVSANDRGEWKVTVPALIGGQTVQIKATIDATQQVSDSYTVAPDKPTIQAPLTAKDTTITGTTSPSATVKVFIENNLVATTTASETGQWRATVPALKASDDVQVEATLANQSQKSDVYTVIQETPTFTSKLVEGETHVTGLAAPNSKVDVWINARNVASGLTDASGHWRAVVPALVANENIQVRVFVAGAYVDSIKFQVGLDMLDQVKSQWNESHVTVSGRGASKATITIKAGTLTIGTGVTDEQGHFEITVPTQPEGTRLSLTQTKNTQTSPVTESIVHVKLAKPSDLSTVSENSTRITGKGAAGATVTVVAHANDIGQAQVNAAGQFTVTIPKQAVGTILSLTQAKGENKSDAVEVTVGSGHLEAPTLTPYYTGVAYIRGKAPTAAVKVTLKIEDKNVRTVTVNADGAFSIYANDIPAFQHVGTSFEVVAYDANGHASDVAEGTVQKLQAPTVNTYQAGQEFITGTVAKEVTRIGLYDKAGTLLRYGQLDTEGGYHILAKDKEALKQVGDAFSVKAFSATGAVSDETKGIVTAAPVTLAPPTIADYYAANTYIRGKAPAGATIITLTIQGKAIRNGSIAADGSYSIYAGDIALLKEKGTTFSVTARNANNQASIAVTSTVIGILPPVVAPYQIDQTYLTGIVEKGATKIGLYDKDSKLIRYGQINPDGTFKIYAKGTPLLQTVGASFIVKAIDEKGNASIAAQGNVVAALPGALSITNYQVGAAYIRGSAPLGTTSIAILIDGKSIRTGSVAQNGSYSIYVGGVEDLKQVGTTFHVVAYDANKQPMRISTSEVKAIAAVK</sequence>
<gene>
    <name evidence="3" type="ORF">HCA69_12220</name>
</gene>
<proteinExistence type="predicted"/>
<dbReference type="EMBL" id="JAARWN010000013">
    <property type="protein sequence ID" value="MBC1937137.1"/>
    <property type="molecule type" value="Genomic_DNA"/>
</dbReference>
<feature type="chain" id="PRO_5030725729" description="Peptidase M60 domain-containing protein" evidence="1">
    <location>
        <begin position="25"/>
        <end position="1954"/>
    </location>
</feature>
<evidence type="ECO:0000313" key="3">
    <source>
        <dbReference type="EMBL" id="MBC1937137.1"/>
    </source>
</evidence>
<feature type="signal peptide" evidence="1">
    <location>
        <begin position="1"/>
        <end position="24"/>
    </location>
</feature>
<dbReference type="Gene3D" id="1.10.390.30">
    <property type="entry name" value="Peptidase M60, enhancin-like domain 3"/>
    <property type="match status" value="1"/>
</dbReference>
<dbReference type="Gene3D" id="3.40.390.80">
    <property type="entry name" value="Peptidase M60, enhancin-like domain 2"/>
    <property type="match status" value="1"/>
</dbReference>
<dbReference type="SMART" id="SM01276">
    <property type="entry name" value="M60-like"/>
    <property type="match status" value="1"/>
</dbReference>
<dbReference type="InterPro" id="IPR004954">
    <property type="entry name" value="Mucin-bd"/>
</dbReference>
<dbReference type="RefSeq" id="WP_185526631.1">
    <property type="nucleotide sequence ID" value="NZ_JAARWN010000013.1"/>
</dbReference>
<reference evidence="3 4" key="1">
    <citation type="submission" date="2020-03" db="EMBL/GenBank/DDBJ databases">
        <title>Soil Listeria distribution.</title>
        <authorList>
            <person name="Liao J."/>
            <person name="Wiedmann M."/>
        </authorList>
    </citation>
    <scope>NUCLEOTIDE SEQUENCE [LARGE SCALE GENOMIC DNA]</scope>
    <source>
        <strain evidence="3 4">FSL L7-0741</strain>
    </source>
</reference>
<keyword evidence="1" id="KW-0732">Signal</keyword>
<name>A0A7X0Y505_9LIST</name>
<comment type="caution">
    <text evidence="3">The sequence shown here is derived from an EMBL/GenBank/DDBJ whole genome shotgun (WGS) entry which is preliminary data.</text>
</comment>
<evidence type="ECO:0000259" key="2">
    <source>
        <dbReference type="PROSITE" id="PS51723"/>
    </source>
</evidence>
<dbReference type="Pfam" id="PF13402">
    <property type="entry name" value="Peptidase_M60"/>
    <property type="match status" value="1"/>
</dbReference>
<protein>
    <recommendedName>
        <fullName evidence="2">Peptidase M60 domain-containing protein</fullName>
    </recommendedName>
</protein>
<dbReference type="Gene3D" id="2.60.40.10">
    <property type="entry name" value="Immunoglobulins"/>
    <property type="match status" value="7"/>
</dbReference>
<dbReference type="InterPro" id="IPR031161">
    <property type="entry name" value="Peptidase_M60_dom"/>
</dbReference>
<dbReference type="InterPro" id="IPR042279">
    <property type="entry name" value="Pep_M60_3"/>
</dbReference>